<evidence type="ECO:0000313" key="4">
    <source>
        <dbReference type="Proteomes" id="UP001176883"/>
    </source>
</evidence>
<evidence type="ECO:0000259" key="2">
    <source>
        <dbReference type="Pfam" id="PF05090"/>
    </source>
</evidence>
<gene>
    <name evidence="3" type="ORF">Q4Q35_15345</name>
</gene>
<accession>A0ABT8WDR4</accession>
<name>A0ABT8WDR4_9FLAO</name>
<keyword evidence="1" id="KW-1133">Transmembrane helix</keyword>
<keyword evidence="1" id="KW-0472">Membrane</keyword>
<dbReference type="EMBL" id="JAUOEK010000142">
    <property type="protein sequence ID" value="MDO5971183.1"/>
    <property type="molecule type" value="Genomic_DNA"/>
</dbReference>
<evidence type="ECO:0000313" key="3">
    <source>
        <dbReference type="EMBL" id="MDO5971183.1"/>
    </source>
</evidence>
<dbReference type="RefSeq" id="WP_303278887.1">
    <property type="nucleotide sequence ID" value="NZ_JAUOEK010000142.1"/>
</dbReference>
<evidence type="ECO:0000256" key="1">
    <source>
        <dbReference type="SAM" id="Phobius"/>
    </source>
</evidence>
<sequence length="340" mass="40601">MCKLVFLLLVFHGFYAIINDPYIPFISYLDKFNDFPNVYKNTLRTLFFTSGIFMLFNFKVRYMSFVLGLTIAFVLLASKPNFANHYFICACILILASLIDKKQTPWLLFMQISILYFGAAINKMLQVDWWNGQFMHNWLANARETHVYIYMSDLLPEMWLAKLLSWVAMLVEISIAVLVLFKKKHRLVTWMILLFHTFLYTLTAFRFGHFYEDILIILLIFINHIPGIIRVSFNKLKEPFVTKLFSFLNFNDTFSFENRVLKNNKWLEVEIKNTTVSNWDALRLFLLYNTNFYIFLFLLDLLIRYLFNGFLMNFIHISLIWITILFFLPLLLKKRKGQLI</sequence>
<feature type="transmembrane region" description="Helical" evidence="1">
    <location>
        <begin position="313"/>
        <end position="332"/>
    </location>
</feature>
<feature type="transmembrane region" description="Helical" evidence="1">
    <location>
        <begin position="163"/>
        <end position="181"/>
    </location>
</feature>
<feature type="transmembrane region" description="Helical" evidence="1">
    <location>
        <begin position="214"/>
        <end position="233"/>
    </location>
</feature>
<proteinExistence type="predicted"/>
<feature type="transmembrane region" description="Helical" evidence="1">
    <location>
        <begin position="188"/>
        <end position="208"/>
    </location>
</feature>
<protein>
    <submittedName>
        <fullName evidence="3">HTTM domain-containing protein</fullName>
    </submittedName>
</protein>
<feature type="domain" description="HTTM" evidence="2">
    <location>
        <begin position="106"/>
        <end position="222"/>
    </location>
</feature>
<dbReference type="Pfam" id="PF05090">
    <property type="entry name" value="HTTM"/>
    <property type="match status" value="1"/>
</dbReference>
<comment type="caution">
    <text evidence="3">The sequence shown here is derived from an EMBL/GenBank/DDBJ whole genome shotgun (WGS) entry which is preliminary data.</text>
</comment>
<reference evidence="3" key="1">
    <citation type="submission" date="2023-07" db="EMBL/GenBank/DDBJ databases">
        <title>Two novel species in the genus Flavivirga.</title>
        <authorList>
            <person name="Kwon K."/>
        </authorList>
    </citation>
    <scope>NUCLEOTIDE SEQUENCE</scope>
    <source>
        <strain evidence="3">KCTC 52353</strain>
    </source>
</reference>
<organism evidence="3 4">
    <name type="scientific">Flavivirga aquimarina</name>
    <dbReference type="NCBI Taxonomy" id="2027862"/>
    <lineage>
        <taxon>Bacteria</taxon>
        <taxon>Pseudomonadati</taxon>
        <taxon>Bacteroidota</taxon>
        <taxon>Flavobacteriia</taxon>
        <taxon>Flavobacteriales</taxon>
        <taxon>Flavobacteriaceae</taxon>
        <taxon>Flavivirga</taxon>
    </lineage>
</organism>
<keyword evidence="1" id="KW-0812">Transmembrane</keyword>
<dbReference type="Proteomes" id="UP001176883">
    <property type="component" value="Unassembled WGS sequence"/>
</dbReference>
<feature type="transmembrane region" description="Helical" evidence="1">
    <location>
        <begin position="83"/>
        <end position="99"/>
    </location>
</feature>
<keyword evidence="4" id="KW-1185">Reference proteome</keyword>
<feature type="transmembrane region" description="Helical" evidence="1">
    <location>
        <begin position="285"/>
        <end position="307"/>
    </location>
</feature>
<dbReference type="InterPro" id="IPR053934">
    <property type="entry name" value="HTTM_dom"/>
</dbReference>
<feature type="transmembrane region" description="Helical" evidence="1">
    <location>
        <begin position="61"/>
        <end position="77"/>
    </location>
</feature>